<dbReference type="Gene3D" id="3.40.50.300">
    <property type="entry name" value="P-loop containing nucleotide triphosphate hydrolases"/>
    <property type="match status" value="1"/>
</dbReference>
<dbReference type="InterPro" id="IPR027417">
    <property type="entry name" value="P-loop_NTPase"/>
</dbReference>
<protein>
    <submittedName>
        <fullName evidence="2">Unannotated protein</fullName>
    </submittedName>
</protein>
<accession>A0A6J7GDX2</accession>
<reference evidence="2" key="1">
    <citation type="submission" date="2020-05" db="EMBL/GenBank/DDBJ databases">
        <authorList>
            <person name="Chiriac C."/>
            <person name="Salcher M."/>
            <person name="Ghai R."/>
            <person name="Kavagutti S V."/>
        </authorList>
    </citation>
    <scope>NUCLEOTIDE SEQUENCE</scope>
</reference>
<proteinExistence type="predicted"/>
<name>A0A6J7GDX2_9ZZZZ</name>
<dbReference type="EMBL" id="CAFBPZ010000045">
    <property type="protein sequence ID" value="CAB5038311.1"/>
    <property type="molecule type" value="Genomic_DNA"/>
</dbReference>
<feature type="domain" description="CobQ/CobB/MinD/ParA nucleotide binding" evidence="1">
    <location>
        <begin position="163"/>
        <end position="322"/>
    </location>
</feature>
<dbReference type="SUPFAM" id="SSF52540">
    <property type="entry name" value="P-loop containing nucleoside triphosphate hydrolases"/>
    <property type="match status" value="1"/>
</dbReference>
<organism evidence="2">
    <name type="scientific">freshwater metagenome</name>
    <dbReference type="NCBI Taxonomy" id="449393"/>
    <lineage>
        <taxon>unclassified sequences</taxon>
        <taxon>metagenomes</taxon>
        <taxon>ecological metagenomes</taxon>
    </lineage>
</organism>
<dbReference type="Pfam" id="PF01656">
    <property type="entry name" value="CbiA"/>
    <property type="match status" value="1"/>
</dbReference>
<evidence type="ECO:0000313" key="3">
    <source>
        <dbReference type="EMBL" id="CAB5038311.1"/>
    </source>
</evidence>
<dbReference type="EMBL" id="CAFBMC010000058">
    <property type="protein sequence ID" value="CAB4903195.1"/>
    <property type="molecule type" value="Genomic_DNA"/>
</dbReference>
<evidence type="ECO:0000259" key="1">
    <source>
        <dbReference type="Pfam" id="PF01656"/>
    </source>
</evidence>
<evidence type="ECO:0000313" key="2">
    <source>
        <dbReference type="EMBL" id="CAB4903195.1"/>
    </source>
</evidence>
<dbReference type="InterPro" id="IPR002586">
    <property type="entry name" value="CobQ/CobB/MinD/ParA_Nub-bd_dom"/>
</dbReference>
<dbReference type="AlphaFoldDB" id="A0A6J7GDX2"/>
<gene>
    <name evidence="2" type="ORF">UFOPK3495_01086</name>
    <name evidence="3" type="ORF">UFOPK4237_00801</name>
</gene>
<sequence length="423" mass="44756">MKSEPTSAACIVAAPDLDIEPEMVQLAAGSSLRILRRCLDAADLLAVASVEPGTPVVLSAGLPRLTSEVVATLQQSGRTIIGLAHDPADHERLRVLGVTFALVARTPEVVLKQLVTALLSPAVSERKDWETGAWSEPDQVVTPPDRLLTKLKSPVDGRMLALWGPSGAPGRTTTALAVARLVAAAGKSVCVIDADTSGPALTIMCGVVEDASGVVVACRYAENGTLHTESLLSVVRTVVTGIGIIGGVSHPDRWEELHPHSLRHVLQLCRKTFDYTCVDIGAGVNANSAHQEIFGQQRFSAAAVALEESDAVLAVGIASPLGLSRLLQALSSLSAVAGKEVAIAIRPQDADLGKEALATLRAYGCHQELIAMPRISTHDVVSEKGLRRQRGLFKRRDDDLSALEAWALRCHYGEGRTTMSVPT</sequence>